<dbReference type="InParanoid" id="A0A151Z2W7"/>
<feature type="compositionally biased region" description="Low complexity" evidence="1">
    <location>
        <begin position="428"/>
        <end position="437"/>
    </location>
</feature>
<dbReference type="PANTHER" id="PTHR24114:SF2">
    <property type="entry name" value="F-BOX DOMAIN-CONTAINING PROTEIN-RELATED"/>
    <property type="match status" value="1"/>
</dbReference>
<dbReference type="AlphaFoldDB" id="A0A151Z2W7"/>
<name>A0A151Z2W7_TIELA</name>
<dbReference type="PANTHER" id="PTHR24114">
    <property type="entry name" value="LEUCINE RICH REPEAT FAMILY PROTEIN"/>
    <property type="match status" value="1"/>
</dbReference>
<protein>
    <submittedName>
        <fullName evidence="2">Leucine-rich repeat-containing protein (LRR)</fullName>
    </submittedName>
</protein>
<gene>
    <name evidence="2" type="ORF">DLAC_10995</name>
</gene>
<reference evidence="2 3" key="1">
    <citation type="submission" date="2015-12" db="EMBL/GenBank/DDBJ databases">
        <title>Dictyostelia acquired genes for synthesis and detection of signals that induce cell-type specialization by lateral gene transfer from prokaryotes.</title>
        <authorList>
            <person name="Gloeckner G."/>
            <person name="Schaap P."/>
        </authorList>
    </citation>
    <scope>NUCLEOTIDE SEQUENCE [LARGE SCALE GENOMIC DNA]</scope>
    <source>
        <strain evidence="2 3">TK</strain>
    </source>
</reference>
<dbReference type="Proteomes" id="UP000076078">
    <property type="component" value="Unassembled WGS sequence"/>
</dbReference>
<dbReference type="STRING" id="361077.A0A151Z2W7"/>
<dbReference type="EMBL" id="LODT01000051">
    <property type="protein sequence ID" value="KYQ88300.1"/>
    <property type="molecule type" value="Genomic_DNA"/>
</dbReference>
<evidence type="ECO:0000256" key="1">
    <source>
        <dbReference type="SAM" id="MobiDB-lite"/>
    </source>
</evidence>
<organism evidence="2 3">
    <name type="scientific">Tieghemostelium lacteum</name>
    <name type="common">Slime mold</name>
    <name type="synonym">Dictyostelium lacteum</name>
    <dbReference type="NCBI Taxonomy" id="361077"/>
    <lineage>
        <taxon>Eukaryota</taxon>
        <taxon>Amoebozoa</taxon>
        <taxon>Evosea</taxon>
        <taxon>Eumycetozoa</taxon>
        <taxon>Dictyostelia</taxon>
        <taxon>Dictyosteliales</taxon>
        <taxon>Raperosteliaceae</taxon>
        <taxon>Tieghemostelium</taxon>
    </lineage>
</organism>
<sequence length="476" mass="52969">MAWGVKEDQITITVNHLAGNKVKSLFMIPAFVKIDSSNVHRLAEALSTNESLLELNLSGHNFGVDGAALIGSAIGNHKNITTVSIGHDTIGTDLKQFQALFKEILERSNSITSLSLSKKSLNLESMKIITPLLIGNSTLTQLDLSDNDIDIESLELLGTFLSNPKCNVSTLVLSNNKFHDKSQDLSLSDIFIDSLIQCKSLKKLQLSENYLGDMGAVRLARFMKLNENTEELDINDCGISSKGAMAIGDALVSWSGSQLSISSNPMVGHYLVSNWTQSPTKQSNVQKLHLRGCLIGDDGIISLCNNICNGLLPKLQVLDLAHNRITVKSLNMLSNILIQSNNENSYKPTIETLDISFNVLGSEGKDTICQWISTGSIQTLKQFNLNSVKMGFYDIADICKYLLNNQSSIKHMDIQENTDKPQTDQTHNHSNYNNNNHCNDDDDDDNDDDEEDPRDTEFYENHQELQDEKEIIFKWR</sequence>
<proteinExistence type="predicted"/>
<dbReference type="SMART" id="SM00368">
    <property type="entry name" value="LRR_RI"/>
    <property type="match status" value="7"/>
</dbReference>
<dbReference type="SUPFAM" id="SSF52047">
    <property type="entry name" value="RNI-like"/>
    <property type="match status" value="2"/>
</dbReference>
<keyword evidence="3" id="KW-1185">Reference proteome</keyword>
<dbReference type="InterPro" id="IPR001611">
    <property type="entry name" value="Leu-rich_rpt"/>
</dbReference>
<feature type="region of interest" description="Disordered" evidence="1">
    <location>
        <begin position="418"/>
        <end position="463"/>
    </location>
</feature>
<evidence type="ECO:0000313" key="2">
    <source>
        <dbReference type="EMBL" id="KYQ88300.1"/>
    </source>
</evidence>
<dbReference type="OrthoDB" id="120976at2759"/>
<comment type="caution">
    <text evidence="2">The sequence shown here is derived from an EMBL/GenBank/DDBJ whole genome shotgun (WGS) entry which is preliminary data.</text>
</comment>
<feature type="compositionally biased region" description="Acidic residues" evidence="1">
    <location>
        <begin position="440"/>
        <end position="454"/>
    </location>
</feature>
<dbReference type="InterPro" id="IPR052394">
    <property type="entry name" value="LRR-containing"/>
</dbReference>
<accession>A0A151Z2W7</accession>
<dbReference type="OMA" id="ELYMHGH"/>
<dbReference type="PROSITE" id="PS51450">
    <property type="entry name" value="LRR"/>
    <property type="match status" value="2"/>
</dbReference>
<dbReference type="Gene3D" id="3.80.10.10">
    <property type="entry name" value="Ribonuclease Inhibitor"/>
    <property type="match status" value="3"/>
</dbReference>
<dbReference type="Pfam" id="PF13516">
    <property type="entry name" value="LRR_6"/>
    <property type="match status" value="7"/>
</dbReference>
<evidence type="ECO:0000313" key="3">
    <source>
        <dbReference type="Proteomes" id="UP000076078"/>
    </source>
</evidence>
<dbReference type="InterPro" id="IPR032675">
    <property type="entry name" value="LRR_dom_sf"/>
</dbReference>